<dbReference type="InterPro" id="IPR013977">
    <property type="entry name" value="GcvT_C"/>
</dbReference>
<dbReference type="RefSeq" id="WP_062958017.1">
    <property type="nucleotide sequence ID" value="NZ_JPWB01000011.1"/>
</dbReference>
<dbReference type="Pfam" id="PF08669">
    <property type="entry name" value="GCV_T_C"/>
    <property type="match status" value="1"/>
</dbReference>
<dbReference type="Proteomes" id="UP000253061">
    <property type="component" value="Unassembled WGS sequence"/>
</dbReference>
<comment type="caution">
    <text evidence="4">The sequence shown here is derived from an EMBL/GenBank/DDBJ whole genome shotgun (WGS) entry which is preliminary data.</text>
</comment>
<dbReference type="GO" id="GO:0005829">
    <property type="term" value="C:cytosol"/>
    <property type="evidence" value="ECO:0007669"/>
    <property type="project" value="TreeGrafter"/>
</dbReference>
<accession>A0A367V2H3</accession>
<keyword evidence="4" id="KW-0489">Methyltransferase</keyword>
<name>A0A367V2H3_9PROT</name>
<dbReference type="AlphaFoldDB" id="A0A367V2H3"/>
<dbReference type="Pfam" id="PF01571">
    <property type="entry name" value="GCV_T"/>
    <property type="match status" value="1"/>
</dbReference>
<feature type="domain" description="Aminomethyltransferase C-terminal" evidence="2">
    <location>
        <begin position="706"/>
        <end position="786"/>
    </location>
</feature>
<feature type="domain" description="DUF1989" evidence="3">
    <location>
        <begin position="199"/>
        <end position="366"/>
    </location>
</feature>
<evidence type="ECO:0000259" key="1">
    <source>
        <dbReference type="Pfam" id="PF01571"/>
    </source>
</evidence>
<evidence type="ECO:0000259" key="2">
    <source>
        <dbReference type="Pfam" id="PF08669"/>
    </source>
</evidence>
<dbReference type="InterPro" id="IPR018959">
    <property type="entry name" value="DUF1989"/>
</dbReference>
<gene>
    <name evidence="4" type="ORF">TH6_19215</name>
</gene>
<proteinExistence type="predicted"/>
<evidence type="ECO:0000313" key="4">
    <source>
        <dbReference type="EMBL" id="RCK19363.1"/>
    </source>
</evidence>
<dbReference type="Pfam" id="PF09347">
    <property type="entry name" value="DUF1989"/>
    <property type="match status" value="1"/>
</dbReference>
<dbReference type="GO" id="GO:0008168">
    <property type="term" value="F:methyltransferase activity"/>
    <property type="evidence" value="ECO:0007669"/>
    <property type="project" value="UniProtKB-KW"/>
</dbReference>
<protein>
    <submittedName>
        <fullName evidence="4">Aminomethyltransferase</fullName>
    </submittedName>
</protein>
<dbReference type="InterPro" id="IPR027266">
    <property type="entry name" value="TrmE/GcvT-like"/>
</dbReference>
<evidence type="ECO:0000313" key="5">
    <source>
        <dbReference type="Proteomes" id="UP000253061"/>
    </source>
</evidence>
<dbReference type="EMBL" id="JPWB01000011">
    <property type="protein sequence ID" value="RCK19363.1"/>
    <property type="molecule type" value="Genomic_DNA"/>
</dbReference>
<dbReference type="InterPro" id="IPR006222">
    <property type="entry name" value="GCVT_N"/>
</dbReference>
<sequence length="794" mass="88093">MIDLTRPPETYPHSVRAARPSRIINAGRTAMARNRERYEIPGRGAIMISVRAGDQLGLRNCEGMQTVELVGLTTAGKPCPGIFDQMPYGAPQGLMELLNAPFDNSLGRFAQTLRRRNIRLEDCRAQRLFGNGSPPSDTVEMTVHLDGFVIIATPAPLMQIDAHNTATPITALVKRAHHSDSYSFALPDPLADPVVDLRVHSSTAEAYEIKAGDYIQILDVDGRQCTDFQCFDARKLDRGIQNPLDVTTTRTLMGHAYPMPGLHGKYFDQDMDPLVEVVQDTCGRHDAFAMACAAKYYDDIGYPGHVNCTDNFNAALAIHGVDPRPGWMAINFFFNTGIDDHGVMYADQPWSRPGDYVLLRAMTDLVCVSSACPDDTSAANAWKPTDIHIRSYDGKEKFTHAVAWRPTAEAEAKMTKETAFHPRLSELTRNFVEYKGFWLAHEYTGHGMIEEYYACREKAVVIDLSALRKFEITGPDSETLMQYCLTRNVKKLGIGQVVYSAMCYPHGGMIDDGTLLRLGQDNFRWICGYDYSGVWLREQAEKLGLQVLIRSSTDQMHNIAVQGPESREILREVIWTPAHQPKFDEVDWFKFTIGRIGDAKGAPVVVSRTGYTGELGYEVWCHPKDAATVFDAVWDAGKPHGLTPMGLAALDMVRIEAGLIFADYEFSDQTDPFEAGIGFTVPLKSKEDDFIGRDALIRRKEHPSHKLVGIEIDGNVTVGHGDCVHIGRAQIGVITSAVRSPILGKNIALARVDIAHADIGTEVEIGKLDGHMVRLPATITAFPHYDPKKEKPRS</sequence>
<dbReference type="InterPro" id="IPR029043">
    <property type="entry name" value="GcvT/YgfZ_C"/>
</dbReference>
<dbReference type="GO" id="GO:0032259">
    <property type="term" value="P:methylation"/>
    <property type="evidence" value="ECO:0007669"/>
    <property type="project" value="UniProtKB-KW"/>
</dbReference>
<dbReference type="InterPro" id="IPR028896">
    <property type="entry name" value="GcvT/YgfZ/DmdA"/>
</dbReference>
<dbReference type="PANTHER" id="PTHR43757">
    <property type="entry name" value="AMINOMETHYLTRANSFERASE"/>
    <property type="match status" value="1"/>
</dbReference>
<organism evidence="4 5">
    <name type="scientific">Thalassospira profundimaris</name>
    <dbReference type="NCBI Taxonomy" id="502049"/>
    <lineage>
        <taxon>Bacteria</taxon>
        <taxon>Pseudomonadati</taxon>
        <taxon>Pseudomonadota</taxon>
        <taxon>Alphaproteobacteria</taxon>
        <taxon>Rhodospirillales</taxon>
        <taxon>Thalassospiraceae</taxon>
        <taxon>Thalassospira</taxon>
    </lineage>
</organism>
<dbReference type="PANTHER" id="PTHR43757:SF2">
    <property type="entry name" value="AMINOMETHYLTRANSFERASE, MITOCHONDRIAL"/>
    <property type="match status" value="1"/>
</dbReference>
<keyword evidence="4" id="KW-0808">Transferase</keyword>
<dbReference type="Gene3D" id="3.30.1360.120">
    <property type="entry name" value="Probable tRNA modification gtpase trme, domain 1"/>
    <property type="match status" value="1"/>
</dbReference>
<dbReference type="SUPFAM" id="SSF101790">
    <property type="entry name" value="Aminomethyltransferase beta-barrel domain"/>
    <property type="match status" value="1"/>
</dbReference>
<feature type="domain" description="GCVT N-terminal" evidence="1">
    <location>
        <begin position="420"/>
        <end position="684"/>
    </location>
</feature>
<evidence type="ECO:0000259" key="3">
    <source>
        <dbReference type="Pfam" id="PF09347"/>
    </source>
</evidence>
<reference evidence="4 5" key="1">
    <citation type="submission" date="2014-07" db="EMBL/GenBank/DDBJ databases">
        <title>Draft genome sequence of Thalassospira profundimaris R8-17.</title>
        <authorList>
            <person name="Lai Q."/>
            <person name="Shao Z."/>
        </authorList>
    </citation>
    <scope>NUCLEOTIDE SEQUENCE [LARGE SCALE GENOMIC DNA]</scope>
    <source>
        <strain evidence="4 5">R8-17</strain>
    </source>
</reference>
<dbReference type="SUPFAM" id="SSF103025">
    <property type="entry name" value="Folate-binding domain"/>
    <property type="match status" value="1"/>
</dbReference>